<protein>
    <submittedName>
        <fullName evidence="1">Uncharacterized protein</fullName>
    </submittedName>
</protein>
<evidence type="ECO:0000313" key="2">
    <source>
        <dbReference type="Proteomes" id="UP000269689"/>
    </source>
</evidence>
<evidence type="ECO:0000313" key="1">
    <source>
        <dbReference type="EMBL" id="RPE66611.1"/>
    </source>
</evidence>
<keyword evidence="2" id="KW-1185">Reference proteome</keyword>
<reference evidence="1 2" key="1">
    <citation type="submission" date="2018-11" db="EMBL/GenBank/DDBJ databases">
        <title>Genomic Encyclopedia of Type Strains, Phase IV (KMG-IV): sequencing the most valuable type-strain genomes for metagenomic binning, comparative biology and taxonomic classification.</title>
        <authorList>
            <person name="Goeker M."/>
        </authorList>
    </citation>
    <scope>NUCLEOTIDE SEQUENCE [LARGE SCALE GENOMIC DNA]</scope>
    <source>
        <strain evidence="1 2">DSM 104731</strain>
    </source>
</reference>
<dbReference type="EMBL" id="RKQK01000003">
    <property type="protein sequence ID" value="RPE66611.1"/>
    <property type="molecule type" value="Genomic_DNA"/>
</dbReference>
<dbReference type="OrthoDB" id="7277848at2"/>
<organism evidence="1 2">
    <name type="scientific">Pacificibacter maritimus</name>
    <dbReference type="NCBI Taxonomy" id="762213"/>
    <lineage>
        <taxon>Bacteria</taxon>
        <taxon>Pseudomonadati</taxon>
        <taxon>Pseudomonadota</taxon>
        <taxon>Alphaproteobacteria</taxon>
        <taxon>Rhodobacterales</taxon>
        <taxon>Roseobacteraceae</taxon>
        <taxon>Pacificibacter</taxon>
    </lineage>
</organism>
<dbReference type="Proteomes" id="UP000269689">
    <property type="component" value="Unassembled WGS sequence"/>
</dbReference>
<dbReference type="RefSeq" id="WP_123793337.1">
    <property type="nucleotide sequence ID" value="NZ_RKQK01000003.1"/>
</dbReference>
<name>A0A3N4UH72_9RHOB</name>
<comment type="caution">
    <text evidence="1">The sequence shown here is derived from an EMBL/GenBank/DDBJ whole genome shotgun (WGS) entry which is preliminary data.</text>
</comment>
<dbReference type="AlphaFoldDB" id="A0A3N4UH72"/>
<accession>A0A3N4UH72</accession>
<sequence>MHLKLAALACAPAPNQHPPEDGGDTRDKVGDLISQLQQTDHMLEAKDALRGLVDITVGIEPTTPSTCLNAWGIALALFSYQGDPFHKP</sequence>
<proteinExistence type="predicted"/>
<gene>
    <name evidence="1" type="ORF">EDD53_2316</name>
</gene>